<name>X0XMD9_9ZZZZ</name>
<organism evidence="2">
    <name type="scientific">marine sediment metagenome</name>
    <dbReference type="NCBI Taxonomy" id="412755"/>
    <lineage>
        <taxon>unclassified sequences</taxon>
        <taxon>metagenomes</taxon>
        <taxon>ecological metagenomes</taxon>
    </lineage>
</organism>
<sequence>MATAKIVPVGPAELELVVGLYNEVFSPRQDEEFFRRRFQGRQNVSILVAMLDDRHVGFVVGFELTPTTYFGWVCGVLPDFRGRGITRQLMQGQQAWAHDHHYDVIRFECQNQHRPMMHAAITEGYDLVGIRWDTNSANNVVIFEKDLR</sequence>
<dbReference type="PROSITE" id="PS51186">
    <property type="entry name" value="GNAT"/>
    <property type="match status" value="1"/>
</dbReference>
<dbReference type="InterPro" id="IPR016181">
    <property type="entry name" value="Acyl_CoA_acyltransferase"/>
</dbReference>
<dbReference type="GO" id="GO:0016747">
    <property type="term" value="F:acyltransferase activity, transferring groups other than amino-acyl groups"/>
    <property type="evidence" value="ECO:0007669"/>
    <property type="project" value="InterPro"/>
</dbReference>
<dbReference type="SUPFAM" id="SSF55729">
    <property type="entry name" value="Acyl-CoA N-acyltransferases (Nat)"/>
    <property type="match status" value="1"/>
</dbReference>
<accession>X0XMD9</accession>
<comment type="caution">
    <text evidence="2">The sequence shown here is derived from an EMBL/GenBank/DDBJ whole genome shotgun (WGS) entry which is preliminary data.</text>
</comment>
<dbReference type="EMBL" id="BARS01048562">
    <property type="protein sequence ID" value="GAG37828.1"/>
    <property type="molecule type" value="Genomic_DNA"/>
</dbReference>
<proteinExistence type="predicted"/>
<evidence type="ECO:0000313" key="2">
    <source>
        <dbReference type="EMBL" id="GAG37828.1"/>
    </source>
</evidence>
<gene>
    <name evidence="2" type="ORF">S01H1_72761</name>
</gene>
<evidence type="ECO:0000259" key="1">
    <source>
        <dbReference type="PROSITE" id="PS51186"/>
    </source>
</evidence>
<dbReference type="InterPro" id="IPR000182">
    <property type="entry name" value="GNAT_dom"/>
</dbReference>
<dbReference type="AlphaFoldDB" id="X0XMD9"/>
<feature type="domain" description="N-acetyltransferase" evidence="1">
    <location>
        <begin position="4"/>
        <end position="148"/>
    </location>
</feature>
<protein>
    <recommendedName>
        <fullName evidence="1">N-acetyltransferase domain-containing protein</fullName>
    </recommendedName>
</protein>
<dbReference type="CDD" id="cd04301">
    <property type="entry name" value="NAT_SF"/>
    <property type="match status" value="1"/>
</dbReference>
<dbReference type="Pfam" id="PF00583">
    <property type="entry name" value="Acetyltransf_1"/>
    <property type="match status" value="1"/>
</dbReference>
<dbReference type="Gene3D" id="3.40.630.30">
    <property type="match status" value="1"/>
</dbReference>
<reference evidence="2" key="1">
    <citation type="journal article" date="2014" name="Front. Microbiol.">
        <title>High frequency of phylogenetically diverse reductive dehalogenase-homologous genes in deep subseafloor sedimentary metagenomes.</title>
        <authorList>
            <person name="Kawai M."/>
            <person name="Futagami T."/>
            <person name="Toyoda A."/>
            <person name="Takaki Y."/>
            <person name="Nishi S."/>
            <person name="Hori S."/>
            <person name="Arai W."/>
            <person name="Tsubouchi T."/>
            <person name="Morono Y."/>
            <person name="Uchiyama I."/>
            <person name="Ito T."/>
            <person name="Fujiyama A."/>
            <person name="Inagaki F."/>
            <person name="Takami H."/>
        </authorList>
    </citation>
    <scope>NUCLEOTIDE SEQUENCE</scope>
    <source>
        <strain evidence="2">Expedition CK06-06</strain>
    </source>
</reference>